<evidence type="ECO:0000256" key="6">
    <source>
        <dbReference type="PROSITE-ProRule" id="PRU00175"/>
    </source>
</evidence>
<feature type="region of interest" description="Disordered" evidence="7">
    <location>
        <begin position="333"/>
        <end position="389"/>
    </location>
</feature>
<proteinExistence type="predicted"/>
<keyword evidence="6" id="KW-0863">Zinc-finger</keyword>
<protein>
    <recommendedName>
        <fullName evidence="2">RING-type E3 ubiquitin transferase</fullName>
        <ecNumber evidence="2">2.3.2.27</ecNumber>
    </recommendedName>
</protein>
<keyword evidence="10" id="KW-1185">Reference proteome</keyword>
<comment type="caution">
    <text evidence="9">The sequence shown here is derived from an EMBL/GenBank/DDBJ whole genome shotgun (WGS) entry which is preliminary data.</text>
</comment>
<dbReference type="GO" id="GO:0061630">
    <property type="term" value="F:ubiquitin protein ligase activity"/>
    <property type="evidence" value="ECO:0007669"/>
    <property type="project" value="UniProtKB-EC"/>
</dbReference>
<sequence>MAILERWKGYDLPRATPNGVPLLIAAVISVAMESEQVKFDDDLQRRILKSTLDEVAARDEDKADCCVICLDVVTEQCEALPCGHRNFDYMCVSNWLFETPQCPLCKAKVVKVVHGPKDAQITTFFDQKSTPAASADNTTRLPETSFGATNYARRARATCPRSRYRRIEERNRSAPISDVIAIRRDVYRRQQFSKHVGSNRLSRYRELTPHMFCTDAELVSRARMWTRRELRVFSFLSPCDNDDNSTTHRSNLTTSGSAVQQRRRANNAEFLLEYIIAILKSVDIMGSGGQAEDMLTEFLGRESTKLFLHELRAWLRSPFSKLEDWDRAVQYENMSEGRSSRAGEMSSGRFSGEGRSRSRSNRRHRDGTGQKGDFYRPRRGQHISRNDCR</sequence>
<dbReference type="Proteomes" id="UP001251528">
    <property type="component" value="Unassembled WGS sequence"/>
</dbReference>
<accession>A0AAJ0FWI3</accession>
<evidence type="ECO:0000256" key="3">
    <source>
        <dbReference type="ARBA" id="ARBA00022679"/>
    </source>
</evidence>
<dbReference type="InterPro" id="IPR001841">
    <property type="entry name" value="Znf_RING"/>
</dbReference>
<dbReference type="GO" id="GO:0008270">
    <property type="term" value="F:zinc ion binding"/>
    <property type="evidence" value="ECO:0007669"/>
    <property type="project" value="UniProtKB-KW"/>
</dbReference>
<evidence type="ECO:0000313" key="9">
    <source>
        <dbReference type="EMBL" id="KAK2591540.1"/>
    </source>
</evidence>
<keyword evidence="5" id="KW-0804">Transcription</keyword>
<evidence type="ECO:0000313" key="10">
    <source>
        <dbReference type="Proteomes" id="UP001251528"/>
    </source>
</evidence>
<dbReference type="SMART" id="SM00184">
    <property type="entry name" value="RING"/>
    <property type="match status" value="1"/>
</dbReference>
<dbReference type="PANTHER" id="PTHR46077">
    <property type="entry name" value="E3 UBIQUITIN-PROTEIN LIGASE TOPORS"/>
    <property type="match status" value="1"/>
</dbReference>
<evidence type="ECO:0000259" key="8">
    <source>
        <dbReference type="PROSITE" id="PS50089"/>
    </source>
</evidence>
<dbReference type="GO" id="GO:0000209">
    <property type="term" value="P:protein polyubiquitination"/>
    <property type="evidence" value="ECO:0007669"/>
    <property type="project" value="TreeGrafter"/>
</dbReference>
<organism evidence="9 10">
    <name type="scientific">Conoideocrella luteorostrata</name>
    <dbReference type="NCBI Taxonomy" id="1105319"/>
    <lineage>
        <taxon>Eukaryota</taxon>
        <taxon>Fungi</taxon>
        <taxon>Dikarya</taxon>
        <taxon>Ascomycota</taxon>
        <taxon>Pezizomycotina</taxon>
        <taxon>Sordariomycetes</taxon>
        <taxon>Hypocreomycetidae</taxon>
        <taxon>Hypocreales</taxon>
        <taxon>Clavicipitaceae</taxon>
        <taxon>Conoideocrella</taxon>
    </lineage>
</organism>
<dbReference type="PANTHER" id="PTHR46077:SF1">
    <property type="entry name" value="TOP1 BINDING ARGININE_SERINE RICH PROTEIN, E3 UBIQUITIN LIGASE"/>
    <property type="match status" value="1"/>
</dbReference>
<reference evidence="9" key="1">
    <citation type="submission" date="2023-06" db="EMBL/GenBank/DDBJ databases">
        <title>Conoideocrella luteorostrata (Hypocreales: Clavicipitaceae), a potential biocontrol fungus for elongate hemlock scale in United States Christmas tree production areas.</title>
        <authorList>
            <person name="Barrett H."/>
            <person name="Lovett B."/>
            <person name="Macias A.M."/>
            <person name="Stajich J.E."/>
            <person name="Kasson M.T."/>
        </authorList>
    </citation>
    <scope>NUCLEOTIDE SEQUENCE</scope>
    <source>
        <strain evidence="9">ARSEF 14590</strain>
    </source>
</reference>
<keyword evidence="6" id="KW-0479">Metal-binding</keyword>
<dbReference type="EC" id="2.3.2.27" evidence="2"/>
<dbReference type="PROSITE" id="PS50089">
    <property type="entry name" value="ZF_RING_2"/>
    <property type="match status" value="1"/>
</dbReference>
<comment type="catalytic activity">
    <reaction evidence="1">
        <text>S-ubiquitinyl-[E2 ubiquitin-conjugating enzyme]-L-cysteine + [acceptor protein]-L-lysine = [E2 ubiquitin-conjugating enzyme]-L-cysteine + N(6)-ubiquitinyl-[acceptor protein]-L-lysine.</text>
        <dbReference type="EC" id="2.3.2.27"/>
    </reaction>
</comment>
<evidence type="ECO:0000256" key="5">
    <source>
        <dbReference type="ARBA" id="ARBA00023163"/>
    </source>
</evidence>
<gene>
    <name evidence="9" type="ORF">QQS21_010760</name>
</gene>
<dbReference type="Gene3D" id="3.30.40.10">
    <property type="entry name" value="Zinc/RING finger domain, C3HC4 (zinc finger)"/>
    <property type="match status" value="1"/>
</dbReference>
<name>A0AAJ0FWI3_9HYPO</name>
<dbReference type="AlphaFoldDB" id="A0AAJ0FWI3"/>
<evidence type="ECO:0000256" key="1">
    <source>
        <dbReference type="ARBA" id="ARBA00000900"/>
    </source>
</evidence>
<evidence type="ECO:0000256" key="7">
    <source>
        <dbReference type="SAM" id="MobiDB-lite"/>
    </source>
</evidence>
<feature type="domain" description="RING-type" evidence="8">
    <location>
        <begin position="66"/>
        <end position="106"/>
    </location>
</feature>
<keyword evidence="4" id="KW-0805">Transcription regulation</keyword>
<dbReference type="GO" id="GO:0006513">
    <property type="term" value="P:protein monoubiquitination"/>
    <property type="evidence" value="ECO:0007669"/>
    <property type="project" value="TreeGrafter"/>
</dbReference>
<dbReference type="Pfam" id="PF13639">
    <property type="entry name" value="zf-RING_2"/>
    <property type="match status" value="1"/>
</dbReference>
<dbReference type="InterPro" id="IPR013083">
    <property type="entry name" value="Znf_RING/FYVE/PHD"/>
</dbReference>
<evidence type="ECO:0000256" key="4">
    <source>
        <dbReference type="ARBA" id="ARBA00023015"/>
    </source>
</evidence>
<evidence type="ECO:0000256" key="2">
    <source>
        <dbReference type="ARBA" id="ARBA00012483"/>
    </source>
</evidence>
<keyword evidence="6" id="KW-0862">Zinc</keyword>
<dbReference type="SUPFAM" id="SSF57850">
    <property type="entry name" value="RING/U-box"/>
    <property type="match status" value="1"/>
</dbReference>
<dbReference type="EMBL" id="JASWJB010000327">
    <property type="protein sequence ID" value="KAK2591540.1"/>
    <property type="molecule type" value="Genomic_DNA"/>
</dbReference>
<keyword evidence="3" id="KW-0808">Transferase</keyword>